<sequence>MQRDLAHNVGVAEPTLDPATDYPLSVHRPDLLFTPTGKSIDDITIEAVMGGNVQASDLRITPETLRLQAQIAEKVGRKPLGANLRRAAEMTAITDRRVLEIYNALRPHASTKEELAAIAVELESDYGARHLAKLVREAADVYERREILANSGEENS</sequence>
<dbReference type="Proteomes" id="UP000515734">
    <property type="component" value="Chromosome"/>
</dbReference>
<gene>
    <name evidence="1" type="ORF">NIIDNTM18_24440</name>
</gene>
<dbReference type="AlphaFoldDB" id="A0A6S6P536"/>
<dbReference type="EMBL" id="AP023287">
    <property type="protein sequence ID" value="BCI53166.1"/>
    <property type="molecule type" value="Genomic_DNA"/>
</dbReference>
<dbReference type="Gene3D" id="1.10.1510.20">
    <property type="entry name" value="Propanediol/glycerol dehydratase, small subunit"/>
    <property type="match status" value="1"/>
</dbReference>
<dbReference type="NCBIfam" id="NF011975">
    <property type="entry name" value="PRK15443.2-2"/>
    <property type="match status" value="1"/>
</dbReference>
<protein>
    <submittedName>
        <fullName evidence="1">Glycerol dehydrogenase</fullName>
    </submittedName>
</protein>
<accession>A0A6S6P536</accession>
<evidence type="ECO:0000313" key="1">
    <source>
        <dbReference type="EMBL" id="BCI53166.1"/>
    </source>
</evidence>
<organism evidence="1 2">
    <name type="scientific">Mycolicibacterium litorale</name>
    <dbReference type="NCBI Taxonomy" id="758802"/>
    <lineage>
        <taxon>Bacteria</taxon>
        <taxon>Bacillati</taxon>
        <taxon>Actinomycetota</taxon>
        <taxon>Actinomycetes</taxon>
        <taxon>Mycobacteriales</taxon>
        <taxon>Mycobacteriaceae</taxon>
        <taxon>Mycolicibacterium</taxon>
    </lineage>
</organism>
<dbReference type="PIRSF" id="PIRSF018505">
    <property type="entry name" value="Prpndl_dhdrts_sm"/>
    <property type="match status" value="1"/>
</dbReference>
<dbReference type="NCBIfam" id="NF011972">
    <property type="entry name" value="PRK15443.1-3"/>
    <property type="match status" value="1"/>
</dbReference>
<dbReference type="InterPro" id="IPR036091">
    <property type="entry name" value="Prodiol/glycerol_DeHase__sf_su"/>
</dbReference>
<proteinExistence type="predicted"/>
<dbReference type="Pfam" id="PF02287">
    <property type="entry name" value="Dehydratase_SU"/>
    <property type="match status" value="1"/>
</dbReference>
<dbReference type="InterPro" id="IPR003207">
    <property type="entry name" value="Ppandiol/glycerol_DeHydtase_su"/>
</dbReference>
<evidence type="ECO:0000313" key="2">
    <source>
        <dbReference type="Proteomes" id="UP000515734"/>
    </source>
</evidence>
<dbReference type="SUPFAM" id="SSF47148">
    <property type="entry name" value="Diol dehydratase, gamma subunit"/>
    <property type="match status" value="1"/>
</dbReference>
<name>A0A6S6P536_9MYCO</name>
<reference evidence="1 2" key="1">
    <citation type="submission" date="2020-07" db="EMBL/GenBank/DDBJ databases">
        <title>Complete genome sequence of Mycolicibacterium litorale like strain isolated from cardiac implantable electronic device infection.</title>
        <authorList>
            <person name="Fukano H."/>
            <person name="Miyama H."/>
            <person name="Hoshino Y."/>
        </authorList>
    </citation>
    <scope>NUCLEOTIDE SEQUENCE [LARGE SCALE GENOMIC DNA]</scope>
    <source>
        <strain evidence="1 2">NIIDNTM18</strain>
    </source>
</reference>